<dbReference type="Pfam" id="PF01757">
    <property type="entry name" value="Acyl_transf_3"/>
    <property type="match status" value="1"/>
</dbReference>
<evidence type="ECO:0000313" key="5">
    <source>
        <dbReference type="Proteomes" id="UP001247620"/>
    </source>
</evidence>
<evidence type="ECO:0000259" key="2">
    <source>
        <dbReference type="Pfam" id="PF01757"/>
    </source>
</evidence>
<keyword evidence="5" id="KW-1185">Reference proteome</keyword>
<comment type="caution">
    <text evidence="4">The sequence shown here is derived from an EMBL/GenBank/DDBJ whole genome shotgun (WGS) entry which is preliminary data.</text>
</comment>
<feature type="transmembrane region" description="Helical" evidence="1">
    <location>
        <begin position="37"/>
        <end position="59"/>
    </location>
</feature>
<dbReference type="InterPro" id="IPR050879">
    <property type="entry name" value="Acyltransferase_3"/>
</dbReference>
<keyword evidence="1" id="KW-0812">Transmembrane</keyword>
<evidence type="ECO:0000256" key="1">
    <source>
        <dbReference type="SAM" id="Phobius"/>
    </source>
</evidence>
<feature type="transmembrane region" description="Helical" evidence="1">
    <location>
        <begin position="313"/>
        <end position="332"/>
    </location>
</feature>
<feature type="transmembrane region" description="Helical" evidence="1">
    <location>
        <begin position="344"/>
        <end position="362"/>
    </location>
</feature>
<keyword evidence="1" id="KW-1133">Transmembrane helix</keyword>
<dbReference type="RefSeq" id="WP_310091501.1">
    <property type="nucleotide sequence ID" value="NZ_JAVDUU010000001.1"/>
</dbReference>
<feature type="domain" description="SGNH" evidence="3">
    <location>
        <begin position="410"/>
        <end position="613"/>
    </location>
</feature>
<dbReference type="InterPro" id="IPR043968">
    <property type="entry name" value="SGNH"/>
</dbReference>
<dbReference type="PANTHER" id="PTHR23028">
    <property type="entry name" value="ACETYLTRANSFERASE"/>
    <property type="match status" value="1"/>
</dbReference>
<evidence type="ECO:0000313" key="4">
    <source>
        <dbReference type="EMBL" id="MDR6940640.1"/>
    </source>
</evidence>
<feature type="domain" description="Acyltransferase 3" evidence="2">
    <location>
        <begin position="13"/>
        <end position="328"/>
    </location>
</feature>
<gene>
    <name evidence="4" type="ORF">J2W55_000468</name>
</gene>
<protein>
    <submittedName>
        <fullName evidence="4">Peptidoglycan/LPS O-acetylase OafA/YrhL</fullName>
    </submittedName>
</protein>
<feature type="transmembrane region" description="Helical" evidence="1">
    <location>
        <begin position="80"/>
        <end position="100"/>
    </location>
</feature>
<evidence type="ECO:0000259" key="3">
    <source>
        <dbReference type="Pfam" id="PF19040"/>
    </source>
</evidence>
<dbReference type="Pfam" id="PF19040">
    <property type="entry name" value="SGNH"/>
    <property type="match status" value="1"/>
</dbReference>
<dbReference type="EMBL" id="JAVDUU010000001">
    <property type="protein sequence ID" value="MDR6940640.1"/>
    <property type="molecule type" value="Genomic_DNA"/>
</dbReference>
<feature type="transmembrane region" description="Helical" evidence="1">
    <location>
        <begin position="173"/>
        <end position="192"/>
    </location>
</feature>
<proteinExistence type="predicted"/>
<dbReference type="InterPro" id="IPR002656">
    <property type="entry name" value="Acyl_transf_3_dom"/>
</dbReference>
<feature type="transmembrane region" description="Helical" evidence="1">
    <location>
        <begin position="290"/>
        <end position="307"/>
    </location>
</feature>
<feature type="transmembrane region" description="Helical" evidence="1">
    <location>
        <begin position="251"/>
        <end position="269"/>
    </location>
</feature>
<sequence>MTSNSTSKPSFRYDINFLRAVAVIGVVLYHYKVPYFAGGFSGVDIFFVISGYLMTRIILNGIDAGSFSVSNFYGSRLKRIVPALMVMILIITIVGFFIYLPQDYQLNEKNAASSLLFFSNMYYWAHSGYFDAGADNNILLHTWSLSVEWQFYMIYPLALLLLNKVVKKRTSFTLIFIIITVLITLVVIYIKYNPKTLFFYLPFRSWEMMAGGVALLTQDKLKQFKFRSILAFTGYLILLGCIVFLNEEMAWPGVFTIIPVFATFIVIVSNQNDFKILSNNLSQFLGKISYSLYLWHWPILVFISYYGLKFNAILIVLLLGVSVLLAYLSFKYVESARYVHNKRIIFAMTLMTLMTGTLGFTLSNKFLFKSQVFELSSYATTHIAERDKQFDQGGCFLNLSVTPDGKFDTTQCLSIDSNGRNFVLLGDSHAAHFSQSFKEYLSKHHAHLIQASASSCLPIITKNGGTSCFDMVHYVYNNFVKKNTGKIDGIILSGNWTNYYGEPTQLATHLENTISFLKKVGIKTIIIGQNELYSKPYPSVIALQMQYDLTKLETYLLTAPYKFDAVLKKRLPDNYVSIINQKSSIPGFSKNNVPYLFDANHFTKYGADLTIDKMEQNPIFRDFFDFKGHIIKTASASKTIPAIEEIETIQ</sequence>
<dbReference type="Proteomes" id="UP001247620">
    <property type="component" value="Unassembled WGS sequence"/>
</dbReference>
<name>A0ABU1T5Y8_9SPHI</name>
<dbReference type="PANTHER" id="PTHR23028:SF53">
    <property type="entry name" value="ACYL_TRANSF_3 DOMAIN-CONTAINING PROTEIN"/>
    <property type="match status" value="1"/>
</dbReference>
<organism evidence="4 5">
    <name type="scientific">Mucilaginibacter pocheonensis</name>
    <dbReference type="NCBI Taxonomy" id="398050"/>
    <lineage>
        <taxon>Bacteria</taxon>
        <taxon>Pseudomonadati</taxon>
        <taxon>Bacteroidota</taxon>
        <taxon>Sphingobacteriia</taxon>
        <taxon>Sphingobacteriales</taxon>
        <taxon>Sphingobacteriaceae</taxon>
        <taxon>Mucilaginibacter</taxon>
    </lineage>
</organism>
<keyword evidence="1" id="KW-0472">Membrane</keyword>
<reference evidence="4 5" key="1">
    <citation type="submission" date="2023-07" db="EMBL/GenBank/DDBJ databases">
        <title>Sorghum-associated microbial communities from plants grown in Nebraska, USA.</title>
        <authorList>
            <person name="Schachtman D."/>
        </authorList>
    </citation>
    <scope>NUCLEOTIDE SEQUENCE [LARGE SCALE GENOMIC DNA]</scope>
    <source>
        <strain evidence="4 5">3262</strain>
    </source>
</reference>
<feature type="transmembrane region" description="Helical" evidence="1">
    <location>
        <begin position="149"/>
        <end position="166"/>
    </location>
</feature>
<feature type="transmembrane region" description="Helical" evidence="1">
    <location>
        <begin position="228"/>
        <end position="245"/>
    </location>
</feature>
<feature type="transmembrane region" description="Helical" evidence="1">
    <location>
        <begin position="12"/>
        <end position="31"/>
    </location>
</feature>
<accession>A0ABU1T5Y8</accession>